<reference evidence="2 3" key="1">
    <citation type="journal article" date="2019" name="Int. J. Syst. Evol. Microbiol.">
        <title>The Global Catalogue of Microorganisms (GCM) 10K type strain sequencing project: providing services to taxonomists for standard genome sequencing and annotation.</title>
        <authorList>
            <consortium name="The Broad Institute Genomics Platform"/>
            <consortium name="The Broad Institute Genome Sequencing Center for Infectious Disease"/>
            <person name="Wu L."/>
            <person name="Ma J."/>
        </authorList>
    </citation>
    <scope>NUCLEOTIDE SEQUENCE [LARGE SCALE GENOMIC DNA]</scope>
    <source>
        <strain evidence="2 3">JCM 14307</strain>
    </source>
</reference>
<protein>
    <recommendedName>
        <fullName evidence="1">SnoaL-like domain-containing protein</fullName>
    </recommendedName>
</protein>
<dbReference type="EMBL" id="BAAANF010000018">
    <property type="protein sequence ID" value="GAA1701439.1"/>
    <property type="molecule type" value="Genomic_DNA"/>
</dbReference>
<feature type="domain" description="SnoaL-like" evidence="1">
    <location>
        <begin position="3"/>
        <end position="94"/>
    </location>
</feature>
<dbReference type="Pfam" id="PF12680">
    <property type="entry name" value="SnoaL_2"/>
    <property type="match status" value="1"/>
</dbReference>
<dbReference type="InterPro" id="IPR032710">
    <property type="entry name" value="NTF2-like_dom_sf"/>
</dbReference>
<comment type="caution">
    <text evidence="2">The sequence shown here is derived from an EMBL/GenBank/DDBJ whole genome shotgun (WGS) entry which is preliminary data.</text>
</comment>
<evidence type="ECO:0000313" key="3">
    <source>
        <dbReference type="Proteomes" id="UP001500280"/>
    </source>
</evidence>
<keyword evidence="3" id="KW-1185">Reference proteome</keyword>
<dbReference type="InterPro" id="IPR037401">
    <property type="entry name" value="SnoaL-like"/>
</dbReference>
<dbReference type="SUPFAM" id="SSF54427">
    <property type="entry name" value="NTF2-like"/>
    <property type="match status" value="1"/>
</dbReference>
<evidence type="ECO:0000259" key="1">
    <source>
        <dbReference type="Pfam" id="PF12680"/>
    </source>
</evidence>
<gene>
    <name evidence="2" type="ORF">GCM10009745_55640</name>
</gene>
<organism evidence="2 3">
    <name type="scientific">Kribbella yunnanensis</name>
    <dbReference type="NCBI Taxonomy" id="190194"/>
    <lineage>
        <taxon>Bacteria</taxon>
        <taxon>Bacillati</taxon>
        <taxon>Actinomycetota</taxon>
        <taxon>Actinomycetes</taxon>
        <taxon>Propionibacteriales</taxon>
        <taxon>Kribbellaceae</taxon>
        <taxon>Kribbella</taxon>
    </lineage>
</organism>
<evidence type="ECO:0000313" key="2">
    <source>
        <dbReference type="EMBL" id="GAA1701439.1"/>
    </source>
</evidence>
<dbReference type="Gene3D" id="3.10.450.50">
    <property type="match status" value="1"/>
</dbReference>
<name>A0ABN2IAN0_9ACTN</name>
<proteinExistence type="predicted"/>
<accession>A0ABN2IAN0</accession>
<sequence>MAQLLGEGGVAAVEHVLSEDFRHYRPEGLIRNKSEWLADISKSLLSLEGMQVEILHLLSDGDYVVIHTRRRLPDGKPGIVVVDILKITDGQFTEAWELVEPVASAEAHLTWWDL</sequence>
<dbReference type="Proteomes" id="UP001500280">
    <property type="component" value="Unassembled WGS sequence"/>
</dbReference>